<keyword evidence="4" id="KW-1185">Reference proteome</keyword>
<evidence type="ECO:0000313" key="3">
    <source>
        <dbReference type="EMBL" id="KIJ39560.1"/>
    </source>
</evidence>
<sequence length="351" mass="38936">MILQQILAKQPQQEAWSLERLKHERAIALGHALETSTNATYTSQLQSYLSFCKIHHFPIEPTTDTLSFFVVYMSHHISPSSVACYLSGICHALEPYYPNVRAIRSAAIVSRSLAGMKKLRGMQPTRRKHALEHQYLLTAVTTLHDTPEHDDPLFIAMLLTGFYGLLRLGELTVPDAIAKCTSKKLVLRHTLIIEASCYSFTLPFHKADRFYSGNTVMIEALPESPVDPLTHLQRYLISRDHSFPLLPALWLTAAGYPPTYSLFISHLQAILGKDVAGHSLHSGGATALALAGVADNAIQAMGRWSSDTWHIYIWKHPVLLQALLHGGSTFQPYPSSSSSTTLTSLPLSSRV</sequence>
<evidence type="ECO:0000256" key="1">
    <source>
        <dbReference type="ARBA" id="ARBA00023125"/>
    </source>
</evidence>
<dbReference type="AlphaFoldDB" id="A0A0C9VND8"/>
<dbReference type="PANTHER" id="PTHR34605:SF3">
    <property type="entry name" value="P CELL-TYPE AGGLUTINATION PROTEIN MAP4-LIKE-RELATED"/>
    <property type="match status" value="1"/>
</dbReference>
<dbReference type="GO" id="GO:0006310">
    <property type="term" value="P:DNA recombination"/>
    <property type="evidence" value="ECO:0007669"/>
    <property type="project" value="UniProtKB-KW"/>
</dbReference>
<keyword evidence="2" id="KW-0233">DNA recombination</keyword>
<evidence type="ECO:0000313" key="4">
    <source>
        <dbReference type="Proteomes" id="UP000054279"/>
    </source>
</evidence>
<dbReference type="Gene3D" id="1.10.150.130">
    <property type="match status" value="1"/>
</dbReference>
<accession>A0A0C9VND8</accession>
<dbReference type="InterPro" id="IPR013762">
    <property type="entry name" value="Integrase-like_cat_sf"/>
</dbReference>
<dbReference type="PANTHER" id="PTHR34605">
    <property type="entry name" value="PHAGE_INTEGRASE DOMAIN-CONTAINING PROTEIN"/>
    <property type="match status" value="1"/>
</dbReference>
<dbReference type="GO" id="GO:0015074">
    <property type="term" value="P:DNA integration"/>
    <property type="evidence" value="ECO:0007669"/>
    <property type="project" value="InterPro"/>
</dbReference>
<dbReference type="SUPFAM" id="SSF56349">
    <property type="entry name" value="DNA breaking-rejoining enzymes"/>
    <property type="match status" value="1"/>
</dbReference>
<dbReference type="InterPro" id="IPR010998">
    <property type="entry name" value="Integrase_recombinase_N"/>
</dbReference>
<dbReference type="InterPro" id="IPR052925">
    <property type="entry name" value="Phage_Integrase-like_Recomb"/>
</dbReference>
<dbReference type="EMBL" id="KN837151">
    <property type="protein sequence ID" value="KIJ39560.1"/>
    <property type="molecule type" value="Genomic_DNA"/>
</dbReference>
<organism evidence="3 4">
    <name type="scientific">Sphaerobolus stellatus (strain SS14)</name>
    <dbReference type="NCBI Taxonomy" id="990650"/>
    <lineage>
        <taxon>Eukaryota</taxon>
        <taxon>Fungi</taxon>
        <taxon>Dikarya</taxon>
        <taxon>Basidiomycota</taxon>
        <taxon>Agaricomycotina</taxon>
        <taxon>Agaricomycetes</taxon>
        <taxon>Phallomycetidae</taxon>
        <taxon>Geastrales</taxon>
        <taxon>Sphaerobolaceae</taxon>
        <taxon>Sphaerobolus</taxon>
    </lineage>
</organism>
<dbReference type="OrthoDB" id="5598396at2759"/>
<dbReference type="InterPro" id="IPR011010">
    <property type="entry name" value="DNA_brk_join_enz"/>
</dbReference>
<dbReference type="GO" id="GO:0003677">
    <property type="term" value="F:DNA binding"/>
    <property type="evidence" value="ECO:0007669"/>
    <property type="project" value="UniProtKB-KW"/>
</dbReference>
<reference evidence="3 4" key="1">
    <citation type="submission" date="2014-06" db="EMBL/GenBank/DDBJ databases">
        <title>Evolutionary Origins and Diversification of the Mycorrhizal Mutualists.</title>
        <authorList>
            <consortium name="DOE Joint Genome Institute"/>
            <consortium name="Mycorrhizal Genomics Consortium"/>
            <person name="Kohler A."/>
            <person name="Kuo A."/>
            <person name="Nagy L.G."/>
            <person name="Floudas D."/>
            <person name="Copeland A."/>
            <person name="Barry K.W."/>
            <person name="Cichocki N."/>
            <person name="Veneault-Fourrey C."/>
            <person name="LaButti K."/>
            <person name="Lindquist E.A."/>
            <person name="Lipzen A."/>
            <person name="Lundell T."/>
            <person name="Morin E."/>
            <person name="Murat C."/>
            <person name="Riley R."/>
            <person name="Ohm R."/>
            <person name="Sun H."/>
            <person name="Tunlid A."/>
            <person name="Henrissat B."/>
            <person name="Grigoriev I.V."/>
            <person name="Hibbett D.S."/>
            <person name="Martin F."/>
        </authorList>
    </citation>
    <scope>NUCLEOTIDE SEQUENCE [LARGE SCALE GENOMIC DNA]</scope>
    <source>
        <strain evidence="3 4">SS14</strain>
    </source>
</reference>
<proteinExistence type="predicted"/>
<keyword evidence="1" id="KW-0238">DNA-binding</keyword>
<dbReference type="Gene3D" id="1.10.443.10">
    <property type="entry name" value="Intergrase catalytic core"/>
    <property type="match status" value="1"/>
</dbReference>
<gene>
    <name evidence="3" type="ORF">M422DRAFT_174915</name>
</gene>
<dbReference type="Proteomes" id="UP000054279">
    <property type="component" value="Unassembled WGS sequence"/>
</dbReference>
<evidence type="ECO:0000256" key="2">
    <source>
        <dbReference type="ARBA" id="ARBA00023172"/>
    </source>
</evidence>
<dbReference type="HOGENOM" id="CLU_083223_0_0_1"/>
<name>A0A0C9VND8_SPHS4</name>
<protein>
    <submittedName>
        <fullName evidence="3">Uncharacterized protein</fullName>
    </submittedName>
</protein>